<dbReference type="EMBL" id="LR786676">
    <property type="protein sequence ID" value="CAB3262487.1"/>
    <property type="molecule type" value="mRNA"/>
</dbReference>
<feature type="compositionally biased region" description="Low complexity" evidence="1">
    <location>
        <begin position="25"/>
        <end position="48"/>
    </location>
</feature>
<protein>
    <submittedName>
        <fullName evidence="3">Uncharacterized protein LOC100179925</fullName>
    </submittedName>
</protein>
<proteinExistence type="evidence at transcript level"/>
<feature type="transmembrane region" description="Helical" evidence="2">
    <location>
        <begin position="95"/>
        <end position="115"/>
    </location>
</feature>
<name>A0A6F9DHS7_9ASCI</name>
<sequence length="245" mass="26403">MEEAKLQGIRQFAVTRIVADIAVMSSSSPSTSQTSSSSGTSGGSSLPSDKLTEIPRKDDSADQVLLDQNMDELSFEGDESRETVRGPYFYKMRKIGITQLVIALLCIVISIPLTVEIHRSSAGSGIWCSAFFILMSGLNFTSSNMTRPFRVMVAFAATSVYFGVLMLAVESVELAMLISDEADNPSAICLHIVLCMFALTEIVLTIMGAVLCKRESMLTSKEVGTNDSLDADASKPVNLILAHVV</sequence>
<reference evidence="3" key="1">
    <citation type="submission" date="2020-04" db="EMBL/GenBank/DDBJ databases">
        <authorList>
            <person name="Neveu A P."/>
        </authorList>
    </citation>
    <scope>NUCLEOTIDE SEQUENCE</scope>
    <source>
        <tissue evidence="3">Whole embryo</tissue>
    </source>
</reference>
<evidence type="ECO:0000256" key="2">
    <source>
        <dbReference type="SAM" id="Phobius"/>
    </source>
</evidence>
<keyword evidence="2" id="KW-0812">Transmembrane</keyword>
<accession>A0A6F9DHS7</accession>
<keyword evidence="2" id="KW-0472">Membrane</keyword>
<dbReference type="AlphaFoldDB" id="A0A6F9DHS7"/>
<evidence type="ECO:0000256" key="1">
    <source>
        <dbReference type="SAM" id="MobiDB-lite"/>
    </source>
</evidence>
<evidence type="ECO:0000313" key="3">
    <source>
        <dbReference type="EMBL" id="CAB3262487.1"/>
    </source>
</evidence>
<feature type="transmembrane region" description="Helical" evidence="2">
    <location>
        <begin position="153"/>
        <end position="178"/>
    </location>
</feature>
<gene>
    <name evidence="3" type="primary">LOC100179925</name>
</gene>
<organism evidence="3">
    <name type="scientific">Phallusia mammillata</name>
    <dbReference type="NCBI Taxonomy" id="59560"/>
    <lineage>
        <taxon>Eukaryota</taxon>
        <taxon>Metazoa</taxon>
        <taxon>Chordata</taxon>
        <taxon>Tunicata</taxon>
        <taxon>Ascidiacea</taxon>
        <taxon>Phlebobranchia</taxon>
        <taxon>Ascidiidae</taxon>
        <taxon>Phallusia</taxon>
    </lineage>
</organism>
<feature type="region of interest" description="Disordered" evidence="1">
    <location>
        <begin position="24"/>
        <end position="54"/>
    </location>
</feature>
<keyword evidence="2" id="KW-1133">Transmembrane helix</keyword>
<feature type="transmembrane region" description="Helical" evidence="2">
    <location>
        <begin position="190"/>
        <end position="212"/>
    </location>
</feature>
<feature type="transmembrane region" description="Helical" evidence="2">
    <location>
        <begin position="121"/>
        <end position="141"/>
    </location>
</feature>